<evidence type="ECO:0000256" key="4">
    <source>
        <dbReference type="ARBA" id="ARBA00022989"/>
    </source>
</evidence>
<dbReference type="GO" id="GO:0005886">
    <property type="term" value="C:plasma membrane"/>
    <property type="evidence" value="ECO:0007669"/>
    <property type="project" value="UniProtKB-SubCell"/>
</dbReference>
<protein>
    <submittedName>
        <fullName evidence="8">PspC domain-containing protein</fullName>
    </submittedName>
</protein>
<evidence type="ECO:0000256" key="1">
    <source>
        <dbReference type="ARBA" id="ARBA00004162"/>
    </source>
</evidence>
<dbReference type="PANTHER" id="PTHR33885:SF3">
    <property type="entry name" value="PHAGE SHOCK PROTEIN C"/>
    <property type="match status" value="1"/>
</dbReference>
<evidence type="ECO:0000256" key="6">
    <source>
        <dbReference type="SAM" id="Phobius"/>
    </source>
</evidence>
<feature type="transmembrane region" description="Helical" evidence="6">
    <location>
        <begin position="38"/>
        <end position="60"/>
    </location>
</feature>
<keyword evidence="3 6" id="KW-0812">Transmembrane</keyword>
<sequence length="64" mass="7140">MSTKKLTRSRTNVLVAGVCAGFAEYFNQDPTVWRLGFVFFLLITGLMPGLLMYLVAWVVLPQSA</sequence>
<name>A0A2H0UHH2_9BACT</name>
<comment type="caution">
    <text evidence="8">The sequence shown here is derived from an EMBL/GenBank/DDBJ whole genome shotgun (WGS) entry which is preliminary data.</text>
</comment>
<accession>A0A2H0UHH2</accession>
<dbReference type="PANTHER" id="PTHR33885">
    <property type="entry name" value="PHAGE SHOCK PROTEIN C"/>
    <property type="match status" value="1"/>
</dbReference>
<dbReference type="EMBL" id="PFBG01000024">
    <property type="protein sequence ID" value="PIR85849.1"/>
    <property type="molecule type" value="Genomic_DNA"/>
</dbReference>
<evidence type="ECO:0000256" key="3">
    <source>
        <dbReference type="ARBA" id="ARBA00022692"/>
    </source>
</evidence>
<evidence type="ECO:0000259" key="7">
    <source>
        <dbReference type="Pfam" id="PF04024"/>
    </source>
</evidence>
<keyword evidence="2" id="KW-1003">Cell membrane</keyword>
<dbReference type="AlphaFoldDB" id="A0A2H0UHH2"/>
<comment type="subcellular location">
    <subcellularLocation>
        <location evidence="1">Cell membrane</location>
        <topology evidence="1">Single-pass membrane protein</topology>
    </subcellularLocation>
</comment>
<dbReference type="InterPro" id="IPR052027">
    <property type="entry name" value="PspC"/>
</dbReference>
<dbReference type="Pfam" id="PF04024">
    <property type="entry name" value="PspC"/>
    <property type="match status" value="1"/>
</dbReference>
<keyword evidence="5 6" id="KW-0472">Membrane</keyword>
<dbReference type="InterPro" id="IPR007168">
    <property type="entry name" value="Phageshock_PspC_N"/>
</dbReference>
<evidence type="ECO:0000313" key="9">
    <source>
        <dbReference type="Proteomes" id="UP000229612"/>
    </source>
</evidence>
<reference evidence="9" key="1">
    <citation type="submission" date="2017-09" db="EMBL/GenBank/DDBJ databases">
        <title>Depth-based differentiation of microbial function through sediment-hosted aquifers and enrichment of novel symbionts in the deep terrestrial subsurface.</title>
        <authorList>
            <person name="Probst A.J."/>
            <person name="Ladd B."/>
            <person name="Jarett J.K."/>
            <person name="Geller-Mcgrath D.E."/>
            <person name="Sieber C.M.K."/>
            <person name="Emerson J.B."/>
            <person name="Anantharaman K."/>
            <person name="Thomas B.C."/>
            <person name="Malmstrom R."/>
            <person name="Stieglmeier M."/>
            <person name="Klingl A."/>
            <person name="Woyke T."/>
            <person name="Ryan C.M."/>
            <person name="Banfield J.F."/>
        </authorList>
    </citation>
    <scope>NUCLEOTIDE SEQUENCE [LARGE SCALE GENOMIC DNA]</scope>
</reference>
<organism evidence="8 9">
    <name type="scientific">Candidatus Kaiserbacteria bacterium CG10_big_fil_rev_8_21_14_0_10_44_10</name>
    <dbReference type="NCBI Taxonomy" id="1974606"/>
    <lineage>
        <taxon>Bacteria</taxon>
        <taxon>Candidatus Kaiseribacteriota</taxon>
    </lineage>
</organism>
<dbReference type="Proteomes" id="UP000229612">
    <property type="component" value="Unassembled WGS sequence"/>
</dbReference>
<gene>
    <name evidence="8" type="ORF">COU14_02235</name>
</gene>
<proteinExistence type="predicted"/>
<evidence type="ECO:0000256" key="5">
    <source>
        <dbReference type="ARBA" id="ARBA00023136"/>
    </source>
</evidence>
<keyword evidence="4 6" id="KW-1133">Transmembrane helix</keyword>
<feature type="domain" description="Phage shock protein PspC N-terminal" evidence="7">
    <location>
        <begin position="4"/>
        <end position="62"/>
    </location>
</feature>
<evidence type="ECO:0000313" key="8">
    <source>
        <dbReference type="EMBL" id="PIR85849.1"/>
    </source>
</evidence>
<evidence type="ECO:0000256" key="2">
    <source>
        <dbReference type="ARBA" id="ARBA00022475"/>
    </source>
</evidence>